<keyword evidence="2" id="KW-1185">Reference proteome</keyword>
<evidence type="ECO:0000313" key="2">
    <source>
        <dbReference type="Proteomes" id="UP001165186"/>
    </source>
</evidence>
<evidence type="ECO:0000313" key="1">
    <source>
        <dbReference type="EMBL" id="GME52342.1"/>
    </source>
</evidence>
<organism evidence="1 2">
    <name type="scientific">Neofusicoccum parvum</name>
    <dbReference type="NCBI Taxonomy" id="310453"/>
    <lineage>
        <taxon>Eukaryota</taxon>
        <taxon>Fungi</taxon>
        <taxon>Dikarya</taxon>
        <taxon>Ascomycota</taxon>
        <taxon>Pezizomycotina</taxon>
        <taxon>Dothideomycetes</taxon>
        <taxon>Dothideomycetes incertae sedis</taxon>
        <taxon>Botryosphaeriales</taxon>
        <taxon>Botryosphaeriaceae</taxon>
        <taxon>Neofusicoccum</taxon>
    </lineage>
</organism>
<dbReference type="EMBL" id="BSXG01000186">
    <property type="protein sequence ID" value="GME52342.1"/>
    <property type="molecule type" value="Genomic_DNA"/>
</dbReference>
<dbReference type="Proteomes" id="UP001165186">
    <property type="component" value="Unassembled WGS sequence"/>
</dbReference>
<proteinExistence type="predicted"/>
<protein>
    <submittedName>
        <fullName evidence="1">Uncharacterized protein</fullName>
    </submittedName>
</protein>
<sequence length="474" mass="50994">MVAPKTTIDDEARKARLVKELKASLKQSSVLTPDSEGYAESIRRWSDAMERKAGVVVLVRSAEEISKTVLLCREYQVTFAVSGGKHASNGAASTEGGLVIDLSQMRAVEVDRAAQTVKVQGGCIWRDVDEAAAEHGLAMVGGTINHTGVGGLTLGGGYGWLSGRHGLTIDALLAITMVLADGSIVHASRDNLPDLFWAVRGAGHCFGVAVDFTFRAQEQPGTVWAGQLAFPLEKLEEVVSFANNLVKTTNGDSGLVMGITAPPFTGGNPAVVSTVFHNGPQEAAEAVFGPLLAVGPIINSVKQRPYREINGMMNHAVEYGGRKLSKGATFVTPLRAEFVRSLVPDLQSLHRTIPGSRKTIMLFEFFRPDAWLSVARDATAHGHRGAHQNLMIGPFWDDAADDAAAAAWSRGIAEKARAEFEQQTGGAPYTEYGNYDHLAADPRQVFGTNFARLCELKTKYDPENVFNKSYALVL</sequence>
<comment type="caution">
    <text evidence="1">The sequence shown here is derived from an EMBL/GenBank/DDBJ whole genome shotgun (WGS) entry which is preliminary data.</text>
</comment>
<name>A0ACB5SRE2_9PEZI</name>
<reference evidence="1" key="1">
    <citation type="submission" date="2024-09" db="EMBL/GenBank/DDBJ databases">
        <title>Draft Genome Sequences of Neofusicoccum parvum.</title>
        <authorList>
            <person name="Ashida A."/>
            <person name="Camagna M."/>
            <person name="Tanaka A."/>
            <person name="Takemoto D."/>
        </authorList>
    </citation>
    <scope>NUCLEOTIDE SEQUENCE</scope>
    <source>
        <strain evidence="1">PPO83</strain>
    </source>
</reference>
<gene>
    <name evidence="1" type="primary">g7199</name>
    <name evidence="1" type="ORF">NpPPO83_00007199</name>
</gene>
<accession>A0ACB5SRE2</accession>